<dbReference type="HOGENOM" id="CLU_1912735_0_0_5"/>
<feature type="transmembrane region" description="Helical" evidence="1">
    <location>
        <begin position="66"/>
        <end position="89"/>
    </location>
</feature>
<protein>
    <submittedName>
        <fullName evidence="2">Putative membrane protein</fullName>
    </submittedName>
</protein>
<dbReference type="EMBL" id="GL883079">
    <property type="protein sequence ID" value="EGF90428.1"/>
    <property type="molecule type" value="Genomic_DNA"/>
</dbReference>
<evidence type="ECO:0000256" key="1">
    <source>
        <dbReference type="SAM" id="Phobius"/>
    </source>
</evidence>
<feature type="transmembrane region" description="Helical" evidence="1">
    <location>
        <begin position="6"/>
        <end position="27"/>
    </location>
</feature>
<proteinExistence type="predicted"/>
<evidence type="ECO:0000313" key="2">
    <source>
        <dbReference type="EMBL" id="EGF90428.1"/>
    </source>
</evidence>
<evidence type="ECO:0000313" key="3">
    <source>
        <dbReference type="Proteomes" id="UP000006512"/>
    </source>
</evidence>
<dbReference type="Proteomes" id="UP000006512">
    <property type="component" value="Unassembled WGS sequence"/>
</dbReference>
<dbReference type="STRING" id="715226.ABI_34490"/>
<reference evidence="3" key="1">
    <citation type="submission" date="2011-03" db="EMBL/GenBank/DDBJ databases">
        <title>Draft genome sequence of Brevundimonas diminuta.</title>
        <authorList>
            <person name="Brown P.J.B."/>
            <person name="Buechlein A."/>
            <person name="Hemmerich C."/>
            <person name="Brun Y.V."/>
        </authorList>
    </citation>
    <scope>NUCLEOTIDE SEQUENCE [LARGE SCALE GENOMIC DNA]</scope>
    <source>
        <strain evidence="3">C19</strain>
    </source>
</reference>
<keyword evidence="1" id="KW-0472">Membrane</keyword>
<feature type="transmembrane region" description="Helical" evidence="1">
    <location>
        <begin position="34"/>
        <end position="54"/>
    </location>
</feature>
<name>F4QQE1_9CAUL</name>
<keyword evidence="1" id="KW-1133">Transmembrane helix</keyword>
<gene>
    <name evidence="2" type="ORF">ABI_34490</name>
</gene>
<keyword evidence="3" id="KW-1185">Reference proteome</keyword>
<dbReference type="AlphaFoldDB" id="F4QQE1"/>
<keyword evidence="1" id="KW-0812">Transmembrane</keyword>
<dbReference type="eggNOG" id="ENOG5032EZ8">
    <property type="taxonomic scope" value="Bacteria"/>
</dbReference>
<sequence>MHGLVFMSWVALYVVQCVVVVVGRVAWHRRLGVAGAALAVMMLGLGLYTTVLCLQRGAVPPFFSPALFLVIDGLGIIMFFVLVAAAILVRQRSDWHKRLMLGATILVTSPAIGRILPMPLLGPWPVGRFTLQ</sequence>
<organism evidence="2 3">
    <name type="scientific">Asticcacaulis biprosthecium C19</name>
    <dbReference type="NCBI Taxonomy" id="715226"/>
    <lineage>
        <taxon>Bacteria</taxon>
        <taxon>Pseudomonadati</taxon>
        <taxon>Pseudomonadota</taxon>
        <taxon>Alphaproteobacteria</taxon>
        <taxon>Caulobacterales</taxon>
        <taxon>Caulobacteraceae</taxon>
        <taxon>Asticcacaulis</taxon>
    </lineage>
</organism>
<accession>F4QQE1</accession>